<dbReference type="STRING" id="1121391.SAMN02745206_03066"/>
<dbReference type="InterPro" id="IPR010181">
    <property type="entry name" value="CGCAxxGCC_motif"/>
</dbReference>
<protein>
    <submittedName>
        <fullName evidence="1">C_GCAxxG_C_C family probable redox protein</fullName>
    </submittedName>
</protein>
<evidence type="ECO:0000313" key="2">
    <source>
        <dbReference type="Proteomes" id="UP000184076"/>
    </source>
</evidence>
<proteinExistence type="predicted"/>
<name>A0A1M5G6V1_9BACT</name>
<sequence>MSKSELRRVADELAERQWDKEVIAKRVQKLMREGIPRTIQGKLRISGRREDILERVVTRAQEYNLILKNCAQGTALALLEEFGVGNMEVIKALTHFPGIGGTGNMCGGVTGGLVALGLFLANDNLLDVETNGATMPTAQKFIAAFEDEVGFLYCADIQEVIFGVNMDPGAGEERMRAFASAKGFEKCGAPPGVGARIAAELILDSLGA</sequence>
<accession>A0A1M5G6V1</accession>
<reference evidence="2" key="1">
    <citation type="submission" date="2016-11" db="EMBL/GenBank/DDBJ databases">
        <authorList>
            <person name="Varghese N."/>
            <person name="Submissions S."/>
        </authorList>
    </citation>
    <scope>NUCLEOTIDE SEQUENCE [LARGE SCALE GENOMIC DNA]</scope>
    <source>
        <strain evidence="2">DSM 9756</strain>
    </source>
</reference>
<dbReference type="Proteomes" id="UP000184076">
    <property type="component" value="Unassembled WGS sequence"/>
</dbReference>
<gene>
    <name evidence="1" type="ORF">SAMN02745206_03066</name>
</gene>
<dbReference type="RefSeq" id="WP_073040994.1">
    <property type="nucleotide sequence ID" value="NZ_FQVB01000035.1"/>
</dbReference>
<dbReference type="Pfam" id="PF09719">
    <property type="entry name" value="C_GCAxxG_C_C"/>
    <property type="match status" value="1"/>
</dbReference>
<dbReference type="OrthoDB" id="9861942at2"/>
<keyword evidence="2" id="KW-1185">Reference proteome</keyword>
<dbReference type="EMBL" id="FQVB01000035">
    <property type="protein sequence ID" value="SHF99456.1"/>
    <property type="molecule type" value="Genomic_DNA"/>
</dbReference>
<evidence type="ECO:0000313" key="1">
    <source>
        <dbReference type="EMBL" id="SHF99456.1"/>
    </source>
</evidence>
<dbReference type="AlphaFoldDB" id="A0A1M5G6V1"/>
<organism evidence="1 2">
    <name type="scientific">Desulfacinum infernum DSM 9756</name>
    <dbReference type="NCBI Taxonomy" id="1121391"/>
    <lineage>
        <taxon>Bacteria</taxon>
        <taxon>Pseudomonadati</taxon>
        <taxon>Thermodesulfobacteriota</taxon>
        <taxon>Syntrophobacteria</taxon>
        <taxon>Syntrophobacterales</taxon>
        <taxon>Syntrophobacteraceae</taxon>
        <taxon>Desulfacinum</taxon>
    </lineage>
</organism>